<dbReference type="SUPFAM" id="SSF52777">
    <property type="entry name" value="CoA-dependent acyltransferases"/>
    <property type="match status" value="4"/>
</dbReference>
<evidence type="ECO:0000256" key="4">
    <source>
        <dbReference type="ARBA" id="ARBA00022450"/>
    </source>
</evidence>
<evidence type="ECO:0000256" key="23">
    <source>
        <dbReference type="ARBA" id="ARBA00078169"/>
    </source>
</evidence>
<dbReference type="FunFam" id="3.40.50.12780:FF:000012">
    <property type="entry name" value="Non-ribosomal peptide synthetase"/>
    <property type="match status" value="2"/>
</dbReference>
<dbReference type="InterPro" id="IPR020841">
    <property type="entry name" value="PKS_Beta-ketoAc_synthase_dom"/>
</dbReference>
<dbReference type="GO" id="GO:0017000">
    <property type="term" value="P:antibiotic biosynthetic process"/>
    <property type="evidence" value="ECO:0007669"/>
    <property type="project" value="UniProtKB-KW"/>
</dbReference>
<dbReference type="CDD" id="cd17646">
    <property type="entry name" value="A_NRPS_AB3403-like"/>
    <property type="match status" value="1"/>
</dbReference>
<dbReference type="Gene3D" id="2.30.38.10">
    <property type="entry name" value="Luciferase, Domain 3"/>
    <property type="match status" value="2"/>
</dbReference>
<keyword evidence="9" id="KW-0521">NADP</keyword>
<dbReference type="InterPro" id="IPR010071">
    <property type="entry name" value="AA_adenyl_dom"/>
</dbReference>
<dbReference type="InterPro" id="IPR009081">
    <property type="entry name" value="PP-bd_ACP"/>
</dbReference>
<evidence type="ECO:0000259" key="26">
    <source>
        <dbReference type="PROSITE" id="PS50075"/>
    </source>
</evidence>
<dbReference type="GO" id="GO:0016747">
    <property type="term" value="F:acyltransferase activity, transferring groups other than amino-acyl groups"/>
    <property type="evidence" value="ECO:0007669"/>
    <property type="project" value="InterPro"/>
</dbReference>
<comment type="function">
    <text evidence="19">Part of the PpsABCDE complex involved in the biosynthesis of the lipid core common to phthiocerols and phenolphthiocerols by successive additions of malonyl-CoA or methylmalonyl-CoA extender units. PpsA can accept as substrate the activated forms of either icosanoyl (C20), docosanoyl (C22) or lignoceroyl (C24) groups from FadD26, or a (4-hydroxyphenyl)-C17 or (4-hydroxyphenyl)-C19 fatty acyl from FadD29. PpsA initiates the biosynthesis and extends its substrate using a malonyl-CoA extender unit. The PpsB and PpsC proteins add the second and third malonyl-CoA extender units. PpsD adds an (R)-methylmalonyl unit and PpsE adds a second (R)-methylmalonyl unit. The incorporation of the methylmalonyl units results in formation of two branched methyl groups in the elongated product.</text>
</comment>
<dbReference type="GO" id="GO:0044550">
    <property type="term" value="P:secondary metabolite biosynthetic process"/>
    <property type="evidence" value="ECO:0007669"/>
    <property type="project" value="TreeGrafter"/>
</dbReference>
<comment type="similarity">
    <text evidence="14">In the C-terminal section; belongs to the NRP synthetase family.</text>
</comment>
<keyword evidence="12" id="KW-0045">Antibiotic biosynthesis</keyword>
<evidence type="ECO:0000256" key="18">
    <source>
        <dbReference type="ARBA" id="ARBA00052745"/>
    </source>
</evidence>
<dbReference type="CDD" id="cd05930">
    <property type="entry name" value="A_NRPS"/>
    <property type="match status" value="1"/>
</dbReference>
<dbReference type="SUPFAM" id="SSF53901">
    <property type="entry name" value="Thiolase-like"/>
    <property type="match status" value="1"/>
</dbReference>
<evidence type="ECO:0000256" key="14">
    <source>
        <dbReference type="ARBA" id="ARBA00029443"/>
    </source>
</evidence>
<name>A0A223CZH1_9BACL</name>
<comment type="similarity">
    <text evidence="3">Belongs to the ATP-dependent AMP-binding enzyme family.</text>
</comment>
<dbReference type="InterPro" id="IPR016039">
    <property type="entry name" value="Thiolase-like"/>
</dbReference>
<dbReference type="Pfam" id="PF13193">
    <property type="entry name" value="AMP-binding_C"/>
    <property type="match status" value="2"/>
</dbReference>
<evidence type="ECO:0000256" key="6">
    <source>
        <dbReference type="ARBA" id="ARBA00022598"/>
    </source>
</evidence>
<keyword evidence="11" id="KW-0443">Lipid metabolism</keyword>
<dbReference type="InterPro" id="IPR023213">
    <property type="entry name" value="CAT-like_dom_sf"/>
</dbReference>
<dbReference type="GO" id="GO:0043041">
    <property type="term" value="P:amino acid activation for nonribosomal peptide biosynthetic process"/>
    <property type="evidence" value="ECO:0007669"/>
    <property type="project" value="UniProtKB-ARBA"/>
</dbReference>
<comment type="catalytic activity">
    <reaction evidence="15">
        <text>17-(4-hydroxyphenyl)heptadecanoyl-[(phenol)carboxyphthiodiolenone synthase] + 2 (S)-methylmalonyl-CoA + 3 malonyl-CoA + 5 NADPH + 10 H(+) = C35-(phenol)carboxyphthiodiolenone-[(phenol)carboxyphthiodiolenone synthase] + 5 CO2 + 5 NADP(+) + 5 CoA + 2 H2O</text>
        <dbReference type="Rhea" id="RHEA:57756"/>
        <dbReference type="Rhea" id="RHEA-COMP:14272"/>
        <dbReference type="Rhea" id="RHEA-COMP:14989"/>
        <dbReference type="ChEBI" id="CHEBI:15377"/>
        <dbReference type="ChEBI" id="CHEBI:15378"/>
        <dbReference type="ChEBI" id="CHEBI:16526"/>
        <dbReference type="ChEBI" id="CHEBI:57287"/>
        <dbReference type="ChEBI" id="CHEBI:57327"/>
        <dbReference type="ChEBI" id="CHEBI:57384"/>
        <dbReference type="ChEBI" id="CHEBI:57783"/>
        <dbReference type="ChEBI" id="CHEBI:58349"/>
        <dbReference type="ChEBI" id="CHEBI:133300"/>
        <dbReference type="ChEBI" id="CHEBI:142259"/>
        <dbReference type="EC" id="2.3.1.292"/>
    </reaction>
</comment>
<dbReference type="Gene3D" id="3.30.559.10">
    <property type="entry name" value="Chloramphenicol acetyltransferase-like domain"/>
    <property type="match status" value="2"/>
</dbReference>
<evidence type="ECO:0000256" key="8">
    <source>
        <dbReference type="ARBA" id="ARBA00022832"/>
    </source>
</evidence>
<dbReference type="InterPro" id="IPR036736">
    <property type="entry name" value="ACP-like_sf"/>
</dbReference>
<evidence type="ECO:0000313" key="29">
    <source>
        <dbReference type="Proteomes" id="UP000214688"/>
    </source>
</evidence>
<dbReference type="Pfam" id="PF02801">
    <property type="entry name" value="Ketoacyl-synt_C"/>
    <property type="match status" value="1"/>
</dbReference>
<dbReference type="SMART" id="SM00827">
    <property type="entry name" value="PKS_AT"/>
    <property type="match status" value="1"/>
</dbReference>
<comment type="catalytic activity">
    <reaction evidence="16">
        <text>19-(4-hydroxyphenyl)nonadecanoyl-[(phenol)carboxyphthiodiolenone synthase] + 2 (S)-methylmalonyl-CoA + 3 malonyl-CoA + 5 NADPH + 10 H(+) = C37-(phenol)carboxyphthiodiolenone-[(phenol)carboxyphthiodiolenone synthase] + 5 CO2 + 5 NADP(+) + 5 CoA + 2 H2O</text>
        <dbReference type="Rhea" id="RHEA:57760"/>
        <dbReference type="Rhea" id="RHEA-COMP:14273"/>
        <dbReference type="Rhea" id="RHEA-COMP:14990"/>
        <dbReference type="ChEBI" id="CHEBI:15377"/>
        <dbReference type="ChEBI" id="CHEBI:15378"/>
        <dbReference type="ChEBI" id="CHEBI:16526"/>
        <dbReference type="ChEBI" id="CHEBI:57287"/>
        <dbReference type="ChEBI" id="CHEBI:57327"/>
        <dbReference type="ChEBI" id="CHEBI:57384"/>
        <dbReference type="ChEBI" id="CHEBI:57783"/>
        <dbReference type="ChEBI" id="CHEBI:58349"/>
        <dbReference type="ChEBI" id="CHEBI:133301"/>
        <dbReference type="ChEBI" id="CHEBI:142260"/>
        <dbReference type="EC" id="2.3.1.292"/>
    </reaction>
</comment>
<evidence type="ECO:0000259" key="27">
    <source>
        <dbReference type="PROSITE" id="PS52004"/>
    </source>
</evidence>
<dbReference type="GO" id="GO:0008610">
    <property type="term" value="P:lipid biosynthetic process"/>
    <property type="evidence" value="ECO:0007669"/>
    <property type="project" value="UniProtKB-ARBA"/>
</dbReference>
<evidence type="ECO:0000256" key="21">
    <source>
        <dbReference type="ARBA" id="ARBA00073623"/>
    </source>
</evidence>
<evidence type="ECO:0000256" key="5">
    <source>
        <dbReference type="ARBA" id="ARBA00022553"/>
    </source>
</evidence>
<organism evidence="28 29">
    <name type="scientific">Tumebacillus algifaecis</name>
    <dbReference type="NCBI Taxonomy" id="1214604"/>
    <lineage>
        <taxon>Bacteria</taxon>
        <taxon>Bacillati</taxon>
        <taxon>Bacillota</taxon>
        <taxon>Bacilli</taxon>
        <taxon>Bacillales</taxon>
        <taxon>Alicyclobacillaceae</taxon>
        <taxon>Tumebacillus</taxon>
    </lineage>
</organism>
<dbReference type="Pfam" id="PF00668">
    <property type="entry name" value="Condensation"/>
    <property type="match status" value="2"/>
</dbReference>
<dbReference type="FunFam" id="1.10.1200.10:FF:000005">
    <property type="entry name" value="Nonribosomal peptide synthetase 1"/>
    <property type="match status" value="2"/>
</dbReference>
<proteinExistence type="inferred from homology"/>
<dbReference type="Gene3D" id="3.40.47.10">
    <property type="match status" value="1"/>
</dbReference>
<dbReference type="InterPro" id="IPR020845">
    <property type="entry name" value="AMP-binding_CS"/>
</dbReference>
<dbReference type="PROSITE" id="PS00098">
    <property type="entry name" value="THIOLASE_1"/>
    <property type="match status" value="1"/>
</dbReference>
<keyword evidence="6" id="KW-0436">Ligase</keyword>
<sequence length="3165" mass="350198">MAVLYAFPVSFSQQRLWLADGVLPGSPAYHMPAVLQIDGELDTRALERALTEIVSRHEALRTTFGMLDGQLMQKVHVERDQELVMINLQDVPDGERRQRAERLMAEEFERPFDLGAGSLVRTTLLKLAAEEHVLVIVMHHIISDGWSTGILINELSVLYTAFVAGEESPLEPLSIQYADYSQWQRDDLEDGVMEQQLGYWREKLGGELPVLQLPTDRPRPTTRTDRGDEVQAKLSIELTETLKEVGRKEKATLFMTLLAAYQVLLHRYSGQEDVLVGSPIAGRNQADVKDLIGFFVNNLVLRADFSGQPTFVELLAQVRKTALEAYQHSELPFDMLIQELQPERNVSVSPLFQTMFVLNEPLAPIELPGLAMSYVNLDIPSVKYDLSLEMIDEEDGLICIWRYKTDLFDKATIERLSANFVVLLDGIAHQPERQVGHLPLLTEAERKQVVESWNDGAQTLYPDKTLHEFFEIQAEQTPDRIAVVFEGEAVTYREFNERANRLASRLLKLGVRDNAFVGVSMERSIEMLVAVYGVVKAGGAYVPIDPTNPPERVAYILEDAQVNVLLTQEYLLERLPVPKAAQVICVDREDFTDESPDNPQVGVTTDQLAYMIYTSGSTGKPKGAKLPHRAIVNQILWRQEMYKLTESDRILHKTPVSFDASVWELFWALMVGARIVIARSEGHKDSAYLRDLINEQSVTTLHFVPSMLQIFAEEKGIETCTSLRRILCGGEALPADLQARIFSRLPEVELHNLYGPTEAAVDVTFWVCERDSDRLTVPIGRHIANTKLYVLDKQLQPVPLGASGELHIGGVQLAEGYHNRPELTAEKFIPNPFGEGKLYKSGDSVRLFPDGVFEYLGRLDHQVKIRGFRVELGEIEALLTQHPNILEAVVMPKGDALAAYVVAEGTISAQDLRLYLLETLPNYMVPGSYAFLTKLPLTPNGKADRSALLKLETVSTVSEQAYVPPQSELEQGIAAIWQEVLEIEQVGLYDNFFELGGHSLAIMRVHRRLQEKYDFEVSVVQLFQYPTVSELANHFHSQSSVGSETKNDASKPERVVPNKDAQEIAVIGMAGRFPGADDIDQFWRNLQAGVESIRHFTDEELLADGHDPEPLTSPNYVKAQGYLDGIEWFDADFFGINPREAEVMDPQHRIFLETCWQALERAGYDSEKYDGEISVFGGAGLSRYLLVNLVPNRHLAASIGEHTVLIGNGSDHMVARVAYKLNLKGMSHAVSATCSTGMVAIHQAAQSLRNGDCDMALAGGVGIAVPQKNGYYHVEGGIVSPDGHCRTFDAEAQGTVPGSGAGVVVLKRLDDALRDGDQIMAVLKGSAVNNDGSRKVGYTAPSVDGQKAVILKALEKANVEAESVSYIEAHGTATPLGDPIELTALTQAYRARTEAKNFCAIGSVKSNIGHLDAAAGAAGFIKTVLALHHEQLPPTLHVQTPNPKLDWQRSPFFVNTELRDWGRGDAPRRAGVSSFGLGGINAHAILEEGPHLESIPSRRPAQLLVLSAKTEGALEAAVTNLKEHLVAHPEQQLDDVAYTLQVGRRAFAHRLALVVTEQSDAVEVLAAHNPRRLLQGHYDLSAHPRPVAFLFAGTGDHYVDMAAELYKTEPTFQMTVDRCCEILQSHLGIDLREILYPEHDLESAPKSRDQGGQESSAPAFDLRKMLRRDGDSQSSGDQLSRTEYAHPALFVIEYALTQLLAEWGIRPQSLIGYSFGEYVAACVAGVFSLEDALALVAKRAQLIQQLPPGAMLAVPLSEAEIRPYLNDRVALATVNTANHCVVAGTPEAVADLEKTLLDKQIACLPVNSSHAFHSQMMEGIAEPFTELVRSFKPQAPHTPFVSNVTGTWITDEEAVDPAYWARHLCQTVQFASGVRELCQDPNLLLLEIGPGQTLTSFALQQQSKDIIALPTLRPAYEQRSDTSFLFSTIGQLWLAGGTVQWSGMYQHERRLRVPLPTYPFERKRFWIDANQQSRPSLAMGRMPALVEGQEQTSEQLQAGHSRPRLSTAFVEPTNRQEQAITNIFQDLLGIERVGIHDNFFQLGGNSLLGTQLISRLRSTFGVDLPLHTLFERETAAELAAVVTEQQGTTSTKTASRQETGIPRRQEADSPLSYSQERIWIMEQLAPDQAVYNIPSAVQMTGPLDLNVLERSINEVVARHETLRSTIQPSNGQPTVVHQVDISLSVDLLDLRHLVSAEERDEEAMRIAESIARRPFDLQRGPLLRATAIRTAEEEHLLVLVIHHIIADGWSLGVLISEIAALYGAYAQGQPSPLHELPIQYGDFAQWQKTPAQQAELDGQLAYWKQQLGGATEPLALPTDRPRPAVQSYKGARKGFTLSKQLSAALQQLSENEGTTLYMTLLAAFQTLLARYSGQTDIFVGSPIAGRSRRETEELIGVFVNTLVLRGSLQSELTFRQFLQQVRQTSLDAFAHQDLPFEKLVADLQPERNMGTSPLFQVMFNMLNQPLSLTMPGGLSLQTKELNSGTAKFDITLAMSGREDALIGEWEYNIDLFDEATITRMIGHFQTLLESIVEQPNQLWHQIPLLSEAERQMVLGDWNDTSMAYREDVCMHHLFAEQAERTPDATALVFEEKELTFRELNARANTLAAHLQAQGVGPDDLVGIYMERSLELVIALLATHKAGGGYLPLDPNYPQDRLAYVMQDAKPKVILTQPTLADRLPVGEASVLLVTEEELAESEIELSDQVQPEHLAYIIYTSGSTGQPKGVMVTHRSVVNHFSGMDRAVGCTESDVMLAVTSIGFDISVPELFWTLSRGAKVVLLSDREIIEAGVSTTPYSLRAQLQQHRVTMLQGTPSLIGMITASRAGLDALHAVQKILLGGEALPPALADLLKQHTSARLFNLYGPTEATVYATAYEVTDNNLGVIPLGRPLANCELYILDAHLQPVPVGALGELHIGGVGVTRGYLGRSELTEARFIPNPFGAGKLYKTGDLASFRADGTVCYHGRLDQQVKVRGYRIEPGEIEAALMKYDQIREAVVIARDNTLIAYLVSAGESLPEVAALHDELRATLPAYMVPGHFVPLEQLPLTPNGKIDRRALPAPQSELRAVEHVAPRTPTEARLADLWSELLGIENISIHDNFFHIGGHSLLATQLIARVQLDFGIELPLRDMFEKTTIAELAQSVDSADAILEPQIYRRDRVRSSKKS</sequence>
<dbReference type="InterPro" id="IPR001242">
    <property type="entry name" value="Condensation_dom"/>
</dbReference>
<feature type="compositionally biased region" description="Polar residues" evidence="25">
    <location>
        <begin position="2085"/>
        <end position="2098"/>
    </location>
</feature>
<dbReference type="RefSeq" id="WP_094235998.1">
    <property type="nucleotide sequence ID" value="NZ_CP022657.1"/>
</dbReference>
<dbReference type="Pfam" id="PF00501">
    <property type="entry name" value="AMP-binding"/>
    <property type="match status" value="2"/>
</dbReference>
<dbReference type="Pfam" id="PF00698">
    <property type="entry name" value="Acyl_transf_1"/>
    <property type="match status" value="1"/>
</dbReference>
<evidence type="ECO:0000256" key="1">
    <source>
        <dbReference type="ARBA" id="ARBA00001937"/>
    </source>
</evidence>
<evidence type="ECO:0000256" key="17">
    <source>
        <dbReference type="ARBA" id="ARBA00052119"/>
    </source>
</evidence>
<dbReference type="SUPFAM" id="SSF56801">
    <property type="entry name" value="Acetyl-CoA synthetase-like"/>
    <property type="match status" value="2"/>
</dbReference>
<dbReference type="GO" id="GO:0034081">
    <property type="term" value="C:polyketide synthase complex"/>
    <property type="evidence" value="ECO:0007669"/>
    <property type="project" value="UniProtKB-ARBA"/>
</dbReference>
<evidence type="ECO:0000256" key="2">
    <source>
        <dbReference type="ARBA" id="ARBA00001957"/>
    </source>
</evidence>
<dbReference type="NCBIfam" id="NF003417">
    <property type="entry name" value="PRK04813.1"/>
    <property type="match status" value="2"/>
</dbReference>
<dbReference type="InterPro" id="IPR016035">
    <property type="entry name" value="Acyl_Trfase/lysoPLipase"/>
</dbReference>
<dbReference type="FunFam" id="1.10.1200.10:FF:000016">
    <property type="entry name" value="Non-ribosomal peptide synthase"/>
    <property type="match status" value="1"/>
</dbReference>
<dbReference type="CDD" id="cd00833">
    <property type="entry name" value="PKS"/>
    <property type="match status" value="1"/>
</dbReference>
<keyword evidence="4" id="KW-0596">Phosphopantetheine</keyword>
<dbReference type="Gene3D" id="3.30.70.250">
    <property type="entry name" value="Malonyl-CoA ACP transacylase, ACP-binding"/>
    <property type="match status" value="1"/>
</dbReference>
<evidence type="ECO:0000256" key="24">
    <source>
        <dbReference type="ARBA" id="ARBA00084020"/>
    </source>
</evidence>
<dbReference type="PANTHER" id="PTHR45527">
    <property type="entry name" value="NONRIBOSOMAL PEPTIDE SYNTHETASE"/>
    <property type="match status" value="1"/>
</dbReference>
<dbReference type="Proteomes" id="UP000214688">
    <property type="component" value="Chromosome"/>
</dbReference>
<dbReference type="Gene3D" id="3.40.366.10">
    <property type="entry name" value="Malonyl-Coenzyme A Acyl Carrier Protein, domain 2"/>
    <property type="match status" value="1"/>
</dbReference>
<dbReference type="SMART" id="SM00825">
    <property type="entry name" value="PKS_KS"/>
    <property type="match status" value="1"/>
</dbReference>
<dbReference type="GO" id="GO:0031177">
    <property type="term" value="F:phosphopantetheine binding"/>
    <property type="evidence" value="ECO:0007669"/>
    <property type="project" value="InterPro"/>
</dbReference>
<feature type="domain" description="Carrier" evidence="26">
    <location>
        <begin position="964"/>
        <end position="1039"/>
    </location>
</feature>
<dbReference type="InterPro" id="IPR000873">
    <property type="entry name" value="AMP-dep_synth/lig_dom"/>
</dbReference>
<dbReference type="Gene3D" id="3.30.70.3290">
    <property type="match status" value="1"/>
</dbReference>
<evidence type="ECO:0000256" key="12">
    <source>
        <dbReference type="ARBA" id="ARBA00023194"/>
    </source>
</evidence>
<evidence type="ECO:0000256" key="3">
    <source>
        <dbReference type="ARBA" id="ARBA00006432"/>
    </source>
</evidence>
<feature type="compositionally biased region" description="Basic and acidic residues" evidence="25">
    <location>
        <begin position="1642"/>
        <end position="1651"/>
    </location>
</feature>
<dbReference type="NCBIfam" id="TIGR01733">
    <property type="entry name" value="AA-adenyl-dom"/>
    <property type="match status" value="2"/>
</dbReference>
<feature type="domain" description="Ketosynthase family 3 (KS3)" evidence="27">
    <location>
        <begin position="1061"/>
        <end position="1488"/>
    </location>
</feature>
<comment type="cofactor">
    <cofactor evidence="1">
        <name>NADP(+)</name>
        <dbReference type="ChEBI" id="CHEBI:58349"/>
    </cofactor>
</comment>
<dbReference type="PANTHER" id="PTHR45527:SF1">
    <property type="entry name" value="FATTY ACID SYNTHASE"/>
    <property type="match status" value="1"/>
</dbReference>
<keyword evidence="10" id="KW-0560">Oxidoreductase</keyword>
<feature type="compositionally biased region" description="Basic and acidic residues" evidence="25">
    <location>
        <begin position="1045"/>
        <end position="1055"/>
    </location>
</feature>
<dbReference type="KEGG" id="tab:CIG75_07010"/>
<dbReference type="GO" id="GO:0016491">
    <property type="term" value="F:oxidoreductase activity"/>
    <property type="evidence" value="ECO:0007669"/>
    <property type="project" value="UniProtKB-KW"/>
</dbReference>
<keyword evidence="7" id="KW-0808">Transferase</keyword>
<dbReference type="InterPro" id="IPR020615">
    <property type="entry name" value="Thiolase_acyl_enz_int_AS"/>
</dbReference>
<dbReference type="InterPro" id="IPR025110">
    <property type="entry name" value="AMP-bd_C"/>
</dbReference>
<dbReference type="FunFam" id="3.40.50.980:FF:000002">
    <property type="entry name" value="Enterobactin synthetase component F"/>
    <property type="match status" value="1"/>
</dbReference>
<dbReference type="Gene3D" id="3.30.559.30">
    <property type="entry name" value="Nonribosomal peptide synthetase, condensation domain"/>
    <property type="match status" value="2"/>
</dbReference>
<dbReference type="CDD" id="cd19531">
    <property type="entry name" value="LCL_NRPS-like"/>
    <property type="match status" value="2"/>
</dbReference>
<evidence type="ECO:0000256" key="19">
    <source>
        <dbReference type="ARBA" id="ARBA00058455"/>
    </source>
</evidence>
<dbReference type="PROSITE" id="PS00012">
    <property type="entry name" value="PHOSPHOPANTETHEINE"/>
    <property type="match status" value="2"/>
</dbReference>
<evidence type="ECO:0000256" key="10">
    <source>
        <dbReference type="ARBA" id="ARBA00023002"/>
    </source>
</evidence>
<dbReference type="SUPFAM" id="SSF55048">
    <property type="entry name" value="Probable ACP-binding domain of malonyl-CoA ACP transacylase"/>
    <property type="match status" value="1"/>
</dbReference>
<comment type="catalytic activity">
    <reaction evidence="18">
        <text>icosanoyl-[(phenol)carboxyphthiodiolenone synthase] + 2 (S)-methylmalonyl-CoA + 3 malonyl-CoA + 5 NADPH + 10 H(+) = C32-carboxyphthiodiolenone-[(phenol)carboxyphthiodiolenone synthase] + 5 CO2 + 5 NADP(+) + 5 CoA + 2 H2O</text>
        <dbReference type="Rhea" id="RHEA:57748"/>
        <dbReference type="Rhea" id="RHEA-COMP:14985"/>
        <dbReference type="Rhea" id="RHEA-COMP:14986"/>
        <dbReference type="ChEBI" id="CHEBI:15377"/>
        <dbReference type="ChEBI" id="CHEBI:15378"/>
        <dbReference type="ChEBI" id="CHEBI:16526"/>
        <dbReference type="ChEBI" id="CHEBI:57287"/>
        <dbReference type="ChEBI" id="CHEBI:57327"/>
        <dbReference type="ChEBI" id="CHEBI:57384"/>
        <dbReference type="ChEBI" id="CHEBI:57783"/>
        <dbReference type="ChEBI" id="CHEBI:58349"/>
        <dbReference type="ChEBI" id="CHEBI:87848"/>
        <dbReference type="ChEBI" id="CHEBI:142236"/>
        <dbReference type="EC" id="2.3.1.292"/>
    </reaction>
</comment>
<protein>
    <recommendedName>
        <fullName evidence="21">Phenolphthiocerol/phthiocerol polyketide synthase subunit E</fullName>
        <ecNumber evidence="20">2.3.1.292</ecNumber>
    </recommendedName>
    <alternativeName>
        <fullName evidence="23">(Phenol)carboxyphthiodiolenone synthase subunit E</fullName>
    </alternativeName>
    <alternativeName>
        <fullName evidence="24">Beta-ketoacyl-acyl-carrier-protein synthase I</fullName>
    </alternativeName>
    <alternativeName>
        <fullName evidence="22">Phthiocerol synthesis polyketide synthase type I PpsE</fullName>
    </alternativeName>
</protein>
<evidence type="ECO:0000256" key="7">
    <source>
        <dbReference type="ARBA" id="ARBA00022679"/>
    </source>
</evidence>
<evidence type="ECO:0000256" key="11">
    <source>
        <dbReference type="ARBA" id="ARBA00023098"/>
    </source>
</evidence>
<gene>
    <name evidence="28" type="ORF">CIG75_07010</name>
</gene>
<dbReference type="GO" id="GO:0072330">
    <property type="term" value="P:monocarboxylic acid biosynthetic process"/>
    <property type="evidence" value="ECO:0007669"/>
    <property type="project" value="UniProtKB-ARBA"/>
</dbReference>
<comment type="catalytic activity">
    <reaction evidence="17">
        <text>docosanoyl-[(phenol)carboxyphthiodiolenone synthase] + 2 (S)-methylmalonyl-CoA + 3 malonyl-CoA + 5 NADPH + 10 H(+) = C34-carboxyphthiodiolenone-[(phenol)carboxyphthiodiolenone synthase] + 5 CO2 + 5 NADP(+) + 5 CoA + 2 H2O</text>
        <dbReference type="Rhea" id="RHEA:57752"/>
        <dbReference type="Rhea" id="RHEA-COMP:14987"/>
        <dbReference type="Rhea" id="RHEA-COMP:14988"/>
        <dbReference type="ChEBI" id="CHEBI:15377"/>
        <dbReference type="ChEBI" id="CHEBI:15378"/>
        <dbReference type="ChEBI" id="CHEBI:16526"/>
        <dbReference type="ChEBI" id="CHEBI:57287"/>
        <dbReference type="ChEBI" id="CHEBI:57327"/>
        <dbReference type="ChEBI" id="CHEBI:57384"/>
        <dbReference type="ChEBI" id="CHEBI:57783"/>
        <dbReference type="ChEBI" id="CHEBI:58349"/>
        <dbReference type="ChEBI" id="CHEBI:142237"/>
        <dbReference type="ChEBI" id="CHEBI:142238"/>
        <dbReference type="EC" id="2.3.1.292"/>
    </reaction>
</comment>
<dbReference type="Gene3D" id="1.10.1200.10">
    <property type="entry name" value="ACP-like"/>
    <property type="match status" value="3"/>
</dbReference>
<dbReference type="InterPro" id="IPR016036">
    <property type="entry name" value="Malonyl_transacylase_ACP-bd"/>
</dbReference>
<dbReference type="Pfam" id="PF00109">
    <property type="entry name" value="ketoacyl-synt"/>
    <property type="match status" value="1"/>
</dbReference>
<dbReference type="InterPro" id="IPR006162">
    <property type="entry name" value="Ppantetheine_attach_site"/>
</dbReference>
<reference evidence="28 29" key="1">
    <citation type="journal article" date="2015" name="Int. J. Syst. Evol. Microbiol.">
        <title>Tumebacillus algifaecis sp. nov., isolated from decomposing algal scum.</title>
        <authorList>
            <person name="Wu Y.F."/>
            <person name="Zhang B."/>
            <person name="Xing P."/>
            <person name="Wu Q.L."/>
            <person name="Liu S.J."/>
        </authorList>
    </citation>
    <scope>NUCLEOTIDE SEQUENCE [LARGE SCALE GENOMIC DNA]</scope>
    <source>
        <strain evidence="28 29">THMBR28</strain>
    </source>
</reference>
<evidence type="ECO:0000256" key="9">
    <source>
        <dbReference type="ARBA" id="ARBA00022857"/>
    </source>
</evidence>
<dbReference type="SMART" id="SM00823">
    <property type="entry name" value="PKS_PP"/>
    <property type="match status" value="3"/>
</dbReference>
<feature type="region of interest" description="Disordered" evidence="25">
    <location>
        <begin position="1036"/>
        <end position="1055"/>
    </location>
</feature>
<dbReference type="FunFam" id="3.40.50.980:FF:000001">
    <property type="entry name" value="Non-ribosomal peptide synthetase"/>
    <property type="match status" value="2"/>
</dbReference>
<keyword evidence="29" id="KW-1185">Reference proteome</keyword>
<evidence type="ECO:0000256" key="22">
    <source>
        <dbReference type="ARBA" id="ARBA00075053"/>
    </source>
</evidence>
<dbReference type="InterPro" id="IPR001227">
    <property type="entry name" value="Ac_transferase_dom_sf"/>
</dbReference>
<evidence type="ECO:0000256" key="16">
    <source>
        <dbReference type="ARBA" id="ARBA00051971"/>
    </source>
</evidence>
<evidence type="ECO:0000256" key="25">
    <source>
        <dbReference type="SAM" id="MobiDB-lite"/>
    </source>
</evidence>
<dbReference type="InterPro" id="IPR020806">
    <property type="entry name" value="PKS_PP-bd"/>
</dbReference>
<dbReference type="PROSITE" id="PS00455">
    <property type="entry name" value="AMP_BINDING"/>
    <property type="match status" value="2"/>
</dbReference>
<comment type="cofactor">
    <cofactor evidence="2">
        <name>pantetheine 4'-phosphate</name>
        <dbReference type="ChEBI" id="CHEBI:47942"/>
    </cofactor>
</comment>
<evidence type="ECO:0000256" key="15">
    <source>
        <dbReference type="ARBA" id="ARBA00050973"/>
    </source>
</evidence>
<dbReference type="Pfam" id="PF00550">
    <property type="entry name" value="PP-binding"/>
    <property type="match status" value="3"/>
</dbReference>
<accession>A0A223CZH1</accession>
<keyword evidence="5" id="KW-0597">Phosphoprotein</keyword>
<feature type="region of interest" description="Disordered" evidence="25">
    <location>
        <begin position="2083"/>
        <end position="2109"/>
    </location>
</feature>
<feature type="domain" description="Carrier" evidence="26">
    <location>
        <begin position="2011"/>
        <end position="2086"/>
    </location>
</feature>
<evidence type="ECO:0000313" key="28">
    <source>
        <dbReference type="EMBL" id="ASS74748.1"/>
    </source>
</evidence>
<dbReference type="GO" id="GO:0005829">
    <property type="term" value="C:cytosol"/>
    <property type="evidence" value="ECO:0007669"/>
    <property type="project" value="TreeGrafter"/>
</dbReference>
<dbReference type="GO" id="GO:0006631">
    <property type="term" value="P:fatty acid metabolic process"/>
    <property type="evidence" value="ECO:0007669"/>
    <property type="project" value="UniProtKB-KW"/>
</dbReference>
<dbReference type="InterPro" id="IPR014031">
    <property type="entry name" value="Ketoacyl_synth_C"/>
</dbReference>
<keyword evidence="8" id="KW-0276">Fatty acid metabolism</keyword>
<feature type="region of interest" description="Disordered" evidence="25">
    <location>
        <begin position="1642"/>
        <end position="1661"/>
    </location>
</feature>
<dbReference type="InterPro" id="IPR045851">
    <property type="entry name" value="AMP-bd_C_sf"/>
</dbReference>
<evidence type="ECO:0000256" key="20">
    <source>
        <dbReference type="ARBA" id="ARBA00066974"/>
    </source>
</evidence>
<dbReference type="Gene3D" id="3.40.50.980">
    <property type="match status" value="4"/>
</dbReference>
<dbReference type="SUPFAM" id="SSF47336">
    <property type="entry name" value="ACP-like"/>
    <property type="match status" value="3"/>
</dbReference>
<dbReference type="FunFam" id="3.30.559.10:FF:000012">
    <property type="entry name" value="Non-ribosomal peptide synthetase"/>
    <property type="match status" value="1"/>
</dbReference>
<dbReference type="FunFam" id="3.30.559.30:FF:000001">
    <property type="entry name" value="Non-ribosomal peptide synthetase"/>
    <property type="match status" value="1"/>
</dbReference>
<dbReference type="EC" id="2.3.1.292" evidence="20"/>
<evidence type="ECO:0000256" key="13">
    <source>
        <dbReference type="ARBA" id="ARBA00023268"/>
    </source>
</evidence>
<dbReference type="Gene3D" id="3.30.300.30">
    <property type="match status" value="2"/>
</dbReference>
<dbReference type="FunFam" id="3.30.300.30:FF:000010">
    <property type="entry name" value="Enterobactin synthetase component F"/>
    <property type="match status" value="1"/>
</dbReference>
<dbReference type="SUPFAM" id="SSF52151">
    <property type="entry name" value="FabD/lysophospholipase-like"/>
    <property type="match status" value="1"/>
</dbReference>
<dbReference type="GO" id="GO:0016874">
    <property type="term" value="F:ligase activity"/>
    <property type="evidence" value="ECO:0007669"/>
    <property type="project" value="UniProtKB-KW"/>
</dbReference>
<dbReference type="InterPro" id="IPR014030">
    <property type="entry name" value="Ketoacyl_synth_N"/>
</dbReference>
<dbReference type="FunFam" id="3.40.47.10:FF:000042">
    <property type="entry name" value="Polyketide synthase Pks13"/>
    <property type="match status" value="1"/>
</dbReference>
<dbReference type="EMBL" id="CP022657">
    <property type="protein sequence ID" value="ASS74748.1"/>
    <property type="molecule type" value="Genomic_DNA"/>
</dbReference>
<dbReference type="PROSITE" id="PS50075">
    <property type="entry name" value="CARRIER"/>
    <property type="match status" value="3"/>
</dbReference>
<feature type="domain" description="Carrier" evidence="26">
    <location>
        <begin position="3071"/>
        <end position="3146"/>
    </location>
</feature>
<dbReference type="Pfam" id="PF22621">
    <property type="entry name" value="CurL-like_PKS_C"/>
    <property type="match status" value="1"/>
</dbReference>
<dbReference type="InterPro" id="IPR014043">
    <property type="entry name" value="Acyl_transferase_dom"/>
</dbReference>
<dbReference type="OrthoDB" id="9765680at2"/>
<dbReference type="PROSITE" id="PS52004">
    <property type="entry name" value="KS3_2"/>
    <property type="match status" value="1"/>
</dbReference>
<keyword evidence="13" id="KW-0511">Multifunctional enzyme</keyword>